<sequence>MKEQLFKSVFDSASGVADPIQLALSLVVSLALGILLALVYKHKTLYSKEFVITLTMLPMLMAMIIFMVNGNLGTSVAIAGTFGMIRFRSAAGGAKELLSVFIATGIGLACGMGFLVLAAIFTVFVCFVLLILENTSFARVSQTRRQITIRVPRDLDYELLFEATFVNACKYVELVGIKNVKKSNTLELSYNVDLDASLTDKQVIDRLLAINEDIEINISKLAQKKKTL</sequence>
<name>A0A4T2GKV3_STRSU</name>
<keyword evidence="1" id="KW-0812">Transmembrane</keyword>
<reference evidence="2 3" key="1">
    <citation type="submission" date="2019-04" db="EMBL/GenBank/DDBJ databases">
        <title>Genome analysis of Streptococcus suis strain WUSS424.</title>
        <authorList>
            <person name="Chen H."/>
            <person name="Gao X."/>
            <person name="Wu Z."/>
        </authorList>
    </citation>
    <scope>NUCLEOTIDE SEQUENCE [LARGE SCALE GENOMIC DNA]</scope>
    <source>
        <strain evidence="2 3">WUSS424</strain>
    </source>
</reference>
<protein>
    <submittedName>
        <fullName evidence="2">DUF4956 domain-containing protein</fullName>
    </submittedName>
</protein>
<comment type="caution">
    <text evidence="2">The sequence shown here is derived from an EMBL/GenBank/DDBJ whole genome shotgun (WGS) entry which is preliminary data.</text>
</comment>
<feature type="transmembrane region" description="Helical" evidence="1">
    <location>
        <begin position="99"/>
        <end position="132"/>
    </location>
</feature>
<proteinExistence type="predicted"/>
<evidence type="ECO:0000313" key="2">
    <source>
        <dbReference type="EMBL" id="TIH99289.1"/>
    </source>
</evidence>
<dbReference type="Proteomes" id="UP000305165">
    <property type="component" value="Unassembled WGS sequence"/>
</dbReference>
<dbReference type="InterPro" id="IPR032531">
    <property type="entry name" value="DUF4956"/>
</dbReference>
<feature type="transmembrane region" description="Helical" evidence="1">
    <location>
        <begin position="20"/>
        <end position="40"/>
    </location>
</feature>
<dbReference type="EMBL" id="SSXO01000004">
    <property type="protein sequence ID" value="TIH99289.1"/>
    <property type="molecule type" value="Genomic_DNA"/>
</dbReference>
<dbReference type="OrthoDB" id="9803265at2"/>
<organism evidence="2 3">
    <name type="scientific">Streptococcus suis</name>
    <dbReference type="NCBI Taxonomy" id="1307"/>
    <lineage>
        <taxon>Bacteria</taxon>
        <taxon>Bacillati</taxon>
        <taxon>Bacillota</taxon>
        <taxon>Bacilli</taxon>
        <taxon>Lactobacillales</taxon>
        <taxon>Streptococcaceae</taxon>
        <taxon>Streptococcus</taxon>
    </lineage>
</organism>
<dbReference type="AlphaFoldDB" id="A0A4T2GKV3"/>
<feature type="transmembrane region" description="Helical" evidence="1">
    <location>
        <begin position="52"/>
        <end position="79"/>
    </location>
</feature>
<keyword evidence="1" id="KW-1133">Transmembrane helix</keyword>
<gene>
    <name evidence="2" type="ORF">FAJ39_06925</name>
</gene>
<accession>A0A4T2GKV3</accession>
<keyword evidence="1" id="KW-0472">Membrane</keyword>
<evidence type="ECO:0000313" key="3">
    <source>
        <dbReference type="Proteomes" id="UP000305165"/>
    </source>
</evidence>
<dbReference type="Pfam" id="PF16316">
    <property type="entry name" value="DUF4956"/>
    <property type="match status" value="1"/>
</dbReference>
<evidence type="ECO:0000256" key="1">
    <source>
        <dbReference type="SAM" id="Phobius"/>
    </source>
</evidence>